<feature type="non-terminal residue" evidence="2">
    <location>
        <position position="1"/>
    </location>
</feature>
<evidence type="ECO:0000313" key="3">
    <source>
        <dbReference type="Proteomes" id="UP001266305"/>
    </source>
</evidence>
<gene>
    <name evidence="2" type="ORF">P7K49_001947</name>
</gene>
<comment type="caution">
    <text evidence="2">The sequence shown here is derived from an EMBL/GenBank/DDBJ whole genome shotgun (WGS) entry which is preliminary data.</text>
</comment>
<sequence length="131" mass="13312">GSYGEDEAVSVSDGSCGEDETLNVSDGSYGEDEAVSVNDGSCGEDEVVSVSAQPSAPSPSEDGASPQPPTFPLLSATSASQTGPGPDLTRGLRTGILFSGKLVMDDQAHRSQTHCCHLPGYLLALVAPMPS</sequence>
<organism evidence="2 3">
    <name type="scientific">Saguinus oedipus</name>
    <name type="common">Cotton-top tamarin</name>
    <name type="synonym">Oedipomidas oedipus</name>
    <dbReference type="NCBI Taxonomy" id="9490"/>
    <lineage>
        <taxon>Eukaryota</taxon>
        <taxon>Metazoa</taxon>
        <taxon>Chordata</taxon>
        <taxon>Craniata</taxon>
        <taxon>Vertebrata</taxon>
        <taxon>Euteleostomi</taxon>
        <taxon>Mammalia</taxon>
        <taxon>Eutheria</taxon>
        <taxon>Euarchontoglires</taxon>
        <taxon>Primates</taxon>
        <taxon>Haplorrhini</taxon>
        <taxon>Platyrrhini</taxon>
        <taxon>Cebidae</taxon>
        <taxon>Callitrichinae</taxon>
        <taxon>Saguinus</taxon>
    </lineage>
</organism>
<evidence type="ECO:0000313" key="2">
    <source>
        <dbReference type="EMBL" id="KAK2120561.1"/>
    </source>
</evidence>
<dbReference type="Proteomes" id="UP001266305">
    <property type="component" value="Unassembled WGS sequence"/>
</dbReference>
<dbReference type="EMBL" id="JASSZA010000001">
    <property type="protein sequence ID" value="KAK2120561.1"/>
    <property type="molecule type" value="Genomic_DNA"/>
</dbReference>
<accession>A0ABQ9WGW1</accession>
<name>A0ABQ9WGW1_SAGOE</name>
<feature type="compositionally biased region" description="Low complexity" evidence="1">
    <location>
        <begin position="48"/>
        <end position="60"/>
    </location>
</feature>
<evidence type="ECO:0000256" key="1">
    <source>
        <dbReference type="SAM" id="MobiDB-lite"/>
    </source>
</evidence>
<protein>
    <submittedName>
        <fullName evidence="2">Uncharacterized protein</fullName>
    </submittedName>
</protein>
<keyword evidence="3" id="KW-1185">Reference proteome</keyword>
<proteinExistence type="predicted"/>
<reference evidence="2 3" key="1">
    <citation type="submission" date="2023-05" db="EMBL/GenBank/DDBJ databases">
        <title>B98-5 Cell Line De Novo Hybrid Assembly: An Optical Mapping Approach.</title>
        <authorList>
            <person name="Kananen K."/>
            <person name="Auerbach J.A."/>
            <person name="Kautto E."/>
            <person name="Blachly J.S."/>
        </authorList>
    </citation>
    <scope>NUCLEOTIDE SEQUENCE [LARGE SCALE GENOMIC DNA]</scope>
    <source>
        <strain evidence="2">B95-8</strain>
        <tissue evidence="2">Cell line</tissue>
    </source>
</reference>
<feature type="region of interest" description="Disordered" evidence="1">
    <location>
        <begin position="1"/>
        <end position="92"/>
    </location>
</feature>